<dbReference type="AlphaFoldDB" id="A0A7N8WZF3"/>
<evidence type="ECO:0000259" key="8">
    <source>
        <dbReference type="PROSITE" id="PS50222"/>
    </source>
</evidence>
<dbReference type="Gene3D" id="6.10.140.900">
    <property type="match status" value="1"/>
</dbReference>
<dbReference type="PROSITE" id="PS50222">
    <property type="entry name" value="EF_HAND_2"/>
    <property type="match status" value="1"/>
</dbReference>
<dbReference type="GeneID" id="113136816"/>
<dbReference type="Proteomes" id="UP000261640">
    <property type="component" value="Unplaced"/>
</dbReference>
<dbReference type="InParanoid" id="A0A7N8WZF3"/>
<protein>
    <submittedName>
        <fullName evidence="9">Sorcin</fullName>
    </submittedName>
</protein>
<organism evidence="9 10">
    <name type="scientific">Mastacembelus armatus</name>
    <name type="common">zig-zag eel</name>
    <dbReference type="NCBI Taxonomy" id="205130"/>
    <lineage>
        <taxon>Eukaryota</taxon>
        <taxon>Metazoa</taxon>
        <taxon>Chordata</taxon>
        <taxon>Craniata</taxon>
        <taxon>Vertebrata</taxon>
        <taxon>Euteleostomi</taxon>
        <taxon>Actinopterygii</taxon>
        <taxon>Neopterygii</taxon>
        <taxon>Teleostei</taxon>
        <taxon>Neoteleostei</taxon>
        <taxon>Acanthomorphata</taxon>
        <taxon>Anabantaria</taxon>
        <taxon>Synbranchiformes</taxon>
        <taxon>Mastacembelidae</taxon>
        <taxon>Mastacembelus</taxon>
    </lineage>
</organism>
<dbReference type="PROSITE" id="PS00018">
    <property type="entry name" value="EF_HAND_1"/>
    <property type="match status" value="1"/>
</dbReference>
<dbReference type="InterPro" id="IPR002048">
    <property type="entry name" value="EF_hand_dom"/>
</dbReference>
<reference evidence="9" key="1">
    <citation type="submission" date="2025-08" db="UniProtKB">
        <authorList>
            <consortium name="Ensembl"/>
        </authorList>
    </citation>
    <scope>IDENTIFICATION</scope>
</reference>
<dbReference type="OrthoDB" id="186625at2759"/>
<evidence type="ECO:0000313" key="9">
    <source>
        <dbReference type="Ensembl" id="ENSMAMP00000044746.1"/>
    </source>
</evidence>
<evidence type="ECO:0000256" key="1">
    <source>
        <dbReference type="ARBA" id="ARBA00004308"/>
    </source>
</evidence>
<feature type="domain" description="EF-hand" evidence="8">
    <location>
        <begin position="84"/>
        <end position="119"/>
    </location>
</feature>
<dbReference type="GO" id="GO:0012505">
    <property type="term" value="C:endomembrane system"/>
    <property type="evidence" value="ECO:0007669"/>
    <property type="project" value="UniProtKB-SubCell"/>
</dbReference>
<dbReference type="InterPro" id="IPR018247">
    <property type="entry name" value="EF_Hand_1_Ca_BS"/>
</dbReference>
<proteinExistence type="predicted"/>
<sequence length="182" mass="20450">MAFPGYGAGPGAAPQQDPLYGYFSAVAGQDGQISADELQRCLTQSGIAGSYQPFSLDTCRLMVNMLDRDMSCTMGFQEFKELWQVLNGWRNTFVSFDRDGSGTVEDHELQQAVTSMGYRLSPQAMTCIVKRYSTNGRIRFDDFVSCCVRLRALTDQFRRRDTTQTGNASFQYDDFIQVTMSI</sequence>
<dbReference type="GO" id="GO:0005509">
    <property type="term" value="F:calcium ion binding"/>
    <property type="evidence" value="ECO:0007669"/>
    <property type="project" value="InterPro"/>
</dbReference>
<keyword evidence="10" id="KW-1185">Reference proteome</keyword>
<name>A0A7N8WZF3_9TELE</name>
<dbReference type="PANTHER" id="PTHR46735">
    <property type="entry name" value="CALPAIN, SMALL SUBUNIT 1 A-RELATED"/>
    <property type="match status" value="1"/>
</dbReference>
<dbReference type="Pfam" id="PF13202">
    <property type="entry name" value="EF-hand_5"/>
    <property type="match status" value="1"/>
</dbReference>
<evidence type="ECO:0000256" key="3">
    <source>
        <dbReference type="ARBA" id="ARBA00022490"/>
    </source>
</evidence>
<keyword evidence="3" id="KW-0963">Cytoplasm</keyword>
<dbReference type="FunCoup" id="A0A7N8WZF3">
    <property type="interactions" value="298"/>
</dbReference>
<keyword evidence="7" id="KW-0472">Membrane</keyword>
<keyword evidence="5" id="KW-0677">Repeat</keyword>
<comment type="subcellular location">
    <subcellularLocation>
        <location evidence="2">Cytoplasm</location>
    </subcellularLocation>
    <subcellularLocation>
        <location evidence="1">Endomembrane system</location>
    </subcellularLocation>
</comment>
<dbReference type="PANTHER" id="PTHR46735:SF7">
    <property type="entry name" value="SORCIN"/>
    <property type="match status" value="1"/>
</dbReference>
<dbReference type="CTD" id="6717"/>
<dbReference type="SMART" id="SM00054">
    <property type="entry name" value="EFh"/>
    <property type="match status" value="2"/>
</dbReference>
<evidence type="ECO:0000256" key="7">
    <source>
        <dbReference type="ARBA" id="ARBA00023136"/>
    </source>
</evidence>
<evidence type="ECO:0000256" key="4">
    <source>
        <dbReference type="ARBA" id="ARBA00022723"/>
    </source>
</evidence>
<accession>A0A7N8WZF3</accession>
<dbReference type="GO" id="GO:0005737">
    <property type="term" value="C:cytoplasm"/>
    <property type="evidence" value="ECO:0007669"/>
    <property type="project" value="UniProtKB-SubCell"/>
</dbReference>
<evidence type="ECO:0000256" key="5">
    <source>
        <dbReference type="ARBA" id="ARBA00022737"/>
    </source>
</evidence>
<evidence type="ECO:0000313" key="10">
    <source>
        <dbReference type="Proteomes" id="UP000261640"/>
    </source>
</evidence>
<evidence type="ECO:0000256" key="6">
    <source>
        <dbReference type="ARBA" id="ARBA00022837"/>
    </source>
</evidence>
<dbReference type="CDD" id="cd16181">
    <property type="entry name" value="EFh_PEF_Group_II_sorcin_like"/>
    <property type="match status" value="1"/>
</dbReference>
<keyword evidence="4" id="KW-0479">Metal-binding</keyword>
<dbReference type="Gene3D" id="1.10.238.10">
    <property type="entry name" value="EF-hand"/>
    <property type="match status" value="1"/>
</dbReference>
<dbReference type="InterPro" id="IPR011992">
    <property type="entry name" value="EF-hand-dom_pair"/>
</dbReference>
<dbReference type="RefSeq" id="XP_026173674.1">
    <property type="nucleotide sequence ID" value="XM_026317889.2"/>
</dbReference>
<keyword evidence="6" id="KW-0106">Calcium</keyword>
<dbReference type="Pfam" id="PF13833">
    <property type="entry name" value="EF-hand_8"/>
    <property type="match status" value="1"/>
</dbReference>
<dbReference type="Ensembl" id="ENSMAMT00000070008.1">
    <property type="protein sequence ID" value="ENSMAMP00000044746.1"/>
    <property type="gene ID" value="ENSMAMG00000024448.1"/>
</dbReference>
<evidence type="ECO:0000256" key="2">
    <source>
        <dbReference type="ARBA" id="ARBA00004496"/>
    </source>
</evidence>
<dbReference type="SUPFAM" id="SSF47473">
    <property type="entry name" value="EF-hand"/>
    <property type="match status" value="1"/>
</dbReference>
<reference evidence="9" key="2">
    <citation type="submission" date="2025-09" db="UniProtKB">
        <authorList>
            <consortium name="Ensembl"/>
        </authorList>
    </citation>
    <scope>IDENTIFICATION</scope>
</reference>
<dbReference type="GeneTree" id="ENSGT00940000167628"/>